<evidence type="ECO:0000256" key="6">
    <source>
        <dbReference type="SAM" id="MobiDB-lite"/>
    </source>
</evidence>
<dbReference type="PANTHER" id="PTHR12763:SF28">
    <property type="entry name" value="GEO10507P1-RELATED"/>
    <property type="match status" value="1"/>
</dbReference>
<dbReference type="PATRIC" id="fig|1079.6.peg.1508"/>
<keyword evidence="2 7" id="KW-0812">Transmembrane</keyword>
<dbReference type="Proteomes" id="UP000065734">
    <property type="component" value="Chromosome I"/>
</dbReference>
<keyword evidence="9" id="KW-0346">Stress response</keyword>
<evidence type="ECO:0000256" key="2">
    <source>
        <dbReference type="ARBA" id="ARBA00022692"/>
    </source>
</evidence>
<dbReference type="FunFam" id="1.10.287.110:FF:000001">
    <property type="entry name" value="Import inner membrane translocase subunit tim14"/>
    <property type="match status" value="1"/>
</dbReference>
<dbReference type="SUPFAM" id="SSF46565">
    <property type="entry name" value="Chaperone J-domain"/>
    <property type="match status" value="1"/>
</dbReference>
<dbReference type="PROSITE" id="PS50076">
    <property type="entry name" value="DNAJ_2"/>
    <property type="match status" value="1"/>
</dbReference>
<reference evidence="9" key="1">
    <citation type="journal article" date="2015" name="Genome Announc.">
        <title>Complete Genome Sequence of the Bacteriochlorophyll b-Producing Photosynthetic Bacterium Blastochloris viridis.</title>
        <authorList>
            <person name="Tsukatani Y."/>
            <person name="Hirose Y."/>
            <person name="Harada J."/>
            <person name="Misawa N."/>
            <person name="Mori K."/>
            <person name="Inoue K."/>
            <person name="Tamiaki H."/>
        </authorList>
    </citation>
    <scope>NUCLEOTIDE SEQUENCE [LARGE SCALE GENOMIC DNA]</scope>
    <source>
        <strain evidence="9">DSM 133</strain>
    </source>
</reference>
<evidence type="ECO:0000256" key="5">
    <source>
        <dbReference type="ARBA" id="ARBA00038105"/>
    </source>
</evidence>
<comment type="similarity">
    <text evidence="5">Belongs to the TIM14 family.</text>
</comment>
<dbReference type="SMART" id="SM00271">
    <property type="entry name" value="DnaJ"/>
    <property type="match status" value="1"/>
</dbReference>
<evidence type="ECO:0000256" key="4">
    <source>
        <dbReference type="ARBA" id="ARBA00023136"/>
    </source>
</evidence>
<dbReference type="AlphaFoldDB" id="A0A0H5BK27"/>
<evidence type="ECO:0000313" key="10">
    <source>
        <dbReference type="EMBL" id="CUU41902.1"/>
    </source>
</evidence>
<accession>A0A0H5BK27</accession>
<dbReference type="Pfam" id="PF00226">
    <property type="entry name" value="DnaJ"/>
    <property type="match status" value="1"/>
</dbReference>
<feature type="domain" description="J" evidence="8">
    <location>
        <begin position="180"/>
        <end position="233"/>
    </location>
</feature>
<dbReference type="RefSeq" id="WP_055037060.1">
    <property type="nucleotide sequence ID" value="NZ_AP014854.2"/>
</dbReference>
<feature type="region of interest" description="Disordered" evidence="6">
    <location>
        <begin position="154"/>
        <end position="175"/>
    </location>
</feature>
<feature type="transmembrane region" description="Helical" evidence="7">
    <location>
        <begin position="30"/>
        <end position="49"/>
    </location>
</feature>
<evidence type="ECO:0000313" key="9">
    <source>
        <dbReference type="EMBL" id="BAS00892.1"/>
    </source>
</evidence>
<dbReference type="EMBL" id="AP014854">
    <property type="protein sequence ID" value="BAS00892.1"/>
    <property type="molecule type" value="Genomic_DNA"/>
</dbReference>
<reference evidence="11" key="3">
    <citation type="journal article" date="2016" name="Genome Announc.">
        <title>Revised genome sequence of the purple photosynthetic bacterium Blastochloris viridis.</title>
        <authorList>
            <person name="Liu L.N."/>
            <person name="Faulkner M."/>
            <person name="Liu X."/>
            <person name="Huang F."/>
            <person name="Darby A.C."/>
            <person name="Hall N."/>
        </authorList>
    </citation>
    <scope>NUCLEOTIDE SEQUENCE [LARGE SCALE GENOMIC DNA]</scope>
    <source>
        <strain evidence="11">ATCC 19567 / DSM 133 / F</strain>
    </source>
</reference>
<organism evidence="10 11">
    <name type="scientific">Blastochloris viridis</name>
    <name type="common">Rhodopseudomonas viridis</name>
    <dbReference type="NCBI Taxonomy" id="1079"/>
    <lineage>
        <taxon>Bacteria</taxon>
        <taxon>Pseudomonadati</taxon>
        <taxon>Pseudomonadota</taxon>
        <taxon>Alphaproteobacteria</taxon>
        <taxon>Hyphomicrobiales</taxon>
        <taxon>Blastochloridaceae</taxon>
        <taxon>Blastochloris</taxon>
    </lineage>
</organism>
<comment type="subcellular location">
    <subcellularLocation>
        <location evidence="1">Membrane</location>
        <topology evidence="1">Single-pass membrane protein</topology>
    </subcellularLocation>
</comment>
<feature type="transmembrane region" description="Helical" evidence="7">
    <location>
        <begin position="54"/>
        <end position="72"/>
    </location>
</feature>
<dbReference type="OrthoDB" id="9811070at2"/>
<evidence type="ECO:0000256" key="1">
    <source>
        <dbReference type="ARBA" id="ARBA00004167"/>
    </source>
</evidence>
<keyword evidence="11" id="KW-1185">Reference proteome</keyword>
<dbReference type="Gene3D" id="1.10.287.110">
    <property type="entry name" value="DnaJ domain"/>
    <property type="match status" value="1"/>
</dbReference>
<reference evidence="10" key="2">
    <citation type="submission" date="2015-11" db="EMBL/GenBank/DDBJ databases">
        <authorList>
            <person name="Zhang Y."/>
            <person name="Guo Z."/>
        </authorList>
    </citation>
    <scope>NUCLEOTIDE SEQUENCE</scope>
    <source>
        <strain evidence="10">1</strain>
    </source>
</reference>
<dbReference type="PANTHER" id="PTHR12763">
    <property type="match status" value="1"/>
</dbReference>
<protein>
    <submittedName>
        <fullName evidence="9">DnaJ-like heat shock protein</fullName>
    </submittedName>
    <submittedName>
        <fullName evidence="10">Preprotein translocase subunit Sec63</fullName>
    </submittedName>
</protein>
<dbReference type="EMBL" id="LN907867">
    <property type="protein sequence ID" value="CUU41902.1"/>
    <property type="molecule type" value="Genomic_DNA"/>
</dbReference>
<evidence type="ECO:0000256" key="7">
    <source>
        <dbReference type="SAM" id="Phobius"/>
    </source>
</evidence>
<dbReference type="InterPro" id="IPR001623">
    <property type="entry name" value="DnaJ_domain"/>
</dbReference>
<keyword evidence="4 7" id="KW-0472">Membrane</keyword>
<dbReference type="CDD" id="cd06257">
    <property type="entry name" value="DnaJ"/>
    <property type="match status" value="1"/>
</dbReference>
<keyword evidence="3 7" id="KW-1133">Transmembrane helix</keyword>
<dbReference type="GO" id="GO:0016020">
    <property type="term" value="C:membrane"/>
    <property type="evidence" value="ECO:0007669"/>
    <property type="project" value="UniProtKB-SubCell"/>
</dbReference>
<evidence type="ECO:0000259" key="8">
    <source>
        <dbReference type="PROSITE" id="PS50076"/>
    </source>
</evidence>
<gene>
    <name evidence="9" type="ORF">BV133_3298</name>
    <name evidence="10" type="ORF">BVIRIDIS_09010</name>
</gene>
<dbReference type="STRING" id="1079.BVIR_1456"/>
<evidence type="ECO:0000256" key="3">
    <source>
        <dbReference type="ARBA" id="ARBA00022989"/>
    </source>
</evidence>
<sequence>MVTLAIGAGALLLMLWGLSALAKMNPKVLVARLAQIGGGAAVVVALGLIATGRFMAAIPLLVVASSLLGWLPQPANWTGRTRRSAGQNSRVRTALIEMVLDHDLGEMAGTVVAGPYAGRSLAALGRAELYDLLASADAESRALLEAYLDRRMPGWREDGEPNPAAGAGERRRDGAMTEQEAYEILGLVPGASAEDIRRAHRALMKRLHPDQGGSNWLATRVNEAKDVLLRHHR</sequence>
<dbReference type="InterPro" id="IPR036869">
    <property type="entry name" value="J_dom_sf"/>
</dbReference>
<proteinExistence type="inferred from homology"/>
<name>A0A0H5BK27_BLAVI</name>
<evidence type="ECO:0000313" key="11">
    <source>
        <dbReference type="Proteomes" id="UP000065734"/>
    </source>
</evidence>
<dbReference type="KEGG" id="bvr:BVIR_1456"/>